<evidence type="ECO:0000313" key="2">
    <source>
        <dbReference type="EMBL" id="KAK6988253.1"/>
    </source>
</evidence>
<sequence>MPIPMPDMGRPNCRSSLTDGVSTPYIDRQERSIHSGGAVSAVGSPPEDIDEHANTGEGWRVWVPTLYGWGKGLMRERSSKELQNEDVGGNAAVCGKAGERGYKGLKREECDGLQDPTEGDTIPHRRVTTALRPNDKPLLLHSSSTTPLVPVAVASEALLQYHDPHHNGAHREGFTPLKQKFWIRLYRRTITVLPYLPDFTTFDVLAHPLRCASSFRGVYDGGGRVDPGNSEICAGFRHPATPSTGWIPLRARRVEFPARLRRVRAPPATSTGVTRWPPSAATGLAAGGPRLEDCIWGAGLLSPPTLPDFFLGWKIFRAGRDLLFLAAYFKILPTSPTTKRRTMAAGDRCEGFRSGGLENRGDSAGQGKVWMEEVLSWKEMRNRRAGTPRDGIRSSRRKR</sequence>
<keyword evidence="3" id="KW-1185">Reference proteome</keyword>
<organism evidence="2 3">
    <name type="scientific">Favolaschia claudopus</name>
    <dbReference type="NCBI Taxonomy" id="2862362"/>
    <lineage>
        <taxon>Eukaryota</taxon>
        <taxon>Fungi</taxon>
        <taxon>Dikarya</taxon>
        <taxon>Basidiomycota</taxon>
        <taxon>Agaricomycotina</taxon>
        <taxon>Agaricomycetes</taxon>
        <taxon>Agaricomycetidae</taxon>
        <taxon>Agaricales</taxon>
        <taxon>Marasmiineae</taxon>
        <taxon>Mycenaceae</taxon>
        <taxon>Favolaschia</taxon>
    </lineage>
</organism>
<comment type="caution">
    <text evidence="2">The sequence shown here is derived from an EMBL/GenBank/DDBJ whole genome shotgun (WGS) entry which is preliminary data.</text>
</comment>
<name>A0AAV9ZNY4_9AGAR</name>
<evidence type="ECO:0000256" key="1">
    <source>
        <dbReference type="SAM" id="MobiDB-lite"/>
    </source>
</evidence>
<dbReference type="EMBL" id="JAWWNJ010000124">
    <property type="protein sequence ID" value="KAK6988253.1"/>
    <property type="molecule type" value="Genomic_DNA"/>
</dbReference>
<dbReference type="Proteomes" id="UP001362999">
    <property type="component" value="Unassembled WGS sequence"/>
</dbReference>
<dbReference type="AlphaFoldDB" id="A0AAV9ZNY4"/>
<accession>A0AAV9ZNY4</accession>
<evidence type="ECO:0000313" key="3">
    <source>
        <dbReference type="Proteomes" id="UP001362999"/>
    </source>
</evidence>
<gene>
    <name evidence="2" type="ORF">R3P38DRAFT_3374084</name>
</gene>
<reference evidence="2 3" key="1">
    <citation type="journal article" date="2024" name="J Genomics">
        <title>Draft genome sequencing and assembly of Favolaschia claudopus CIRM-BRFM 2984 isolated from oak limbs.</title>
        <authorList>
            <person name="Navarro D."/>
            <person name="Drula E."/>
            <person name="Chaduli D."/>
            <person name="Cazenave R."/>
            <person name="Ahrendt S."/>
            <person name="Wang J."/>
            <person name="Lipzen A."/>
            <person name="Daum C."/>
            <person name="Barry K."/>
            <person name="Grigoriev I.V."/>
            <person name="Favel A."/>
            <person name="Rosso M.N."/>
            <person name="Martin F."/>
        </authorList>
    </citation>
    <scope>NUCLEOTIDE SEQUENCE [LARGE SCALE GENOMIC DNA]</scope>
    <source>
        <strain evidence="2 3">CIRM-BRFM 2984</strain>
    </source>
</reference>
<protein>
    <submittedName>
        <fullName evidence="2">Uncharacterized protein</fullName>
    </submittedName>
</protein>
<proteinExistence type="predicted"/>
<feature type="region of interest" description="Disordered" evidence="1">
    <location>
        <begin position="1"/>
        <end position="55"/>
    </location>
</feature>